<dbReference type="InterPro" id="IPR021272">
    <property type="entry name" value="DUF2851"/>
</dbReference>
<proteinExistence type="predicted"/>
<evidence type="ECO:0000313" key="1">
    <source>
        <dbReference type="EMBL" id="PEN13905.1"/>
    </source>
</evidence>
<comment type="caution">
    <text evidence="1">The sequence shown here is derived from an EMBL/GenBank/DDBJ whole genome shotgun (WGS) entry which is preliminary data.</text>
</comment>
<organism evidence="1 2">
    <name type="scientific">Longibacter salinarum</name>
    <dbReference type="NCBI Taxonomy" id="1850348"/>
    <lineage>
        <taxon>Bacteria</taxon>
        <taxon>Pseudomonadati</taxon>
        <taxon>Rhodothermota</taxon>
        <taxon>Rhodothermia</taxon>
        <taxon>Rhodothermales</taxon>
        <taxon>Salisaetaceae</taxon>
        <taxon>Longibacter</taxon>
    </lineage>
</organism>
<keyword evidence="2" id="KW-1185">Reference proteome</keyword>
<sequence length="494" mass="55808">MLRVPDRRLSRVHEPRFATDRVEVHEPAPDGASVPEALVQDLWDAQRFDRTDLTETSGAPVRVLDPGQLNTDAGPDFSHAHIQIDGIDWYGDVEIHVTSRSWLDHGHDEDPRYDRVVLHVTLHPDLHTGSLPRSDGSIIPEIILAPRLRRPLRSLLRSFYRRDRDDLVCAPQWDDVPKRIRRTWIDTLGRKRLYRRAKHLRERLRTGTPPATVLHERLFAGLGYAKNTSPMMDLARRTPPSVLRDISDPTDREALLLGIAGLLPEPSKLLTSDRETADAVMNLRARFARLHAHRPVPIMKPTAWTSFRLRPNNLPPLRIAQAAAWFGESGLFSTSPVDRLREAACTERAIPTIRNLLTATPTSFWRTHYRLTARTKEHSAALGRSRIDTLIVNAVAPLLLALAEYETGDGDNHEDHARGLLDLLPAKRDSVIRRFRDLGTRARSASEAQGMHELFRNYCSSGGCLQCDIGRHLLSRPLSHREGKTANGDSAKPR</sequence>
<dbReference type="Proteomes" id="UP000220102">
    <property type="component" value="Unassembled WGS sequence"/>
</dbReference>
<dbReference type="RefSeq" id="WP_098075068.1">
    <property type="nucleotide sequence ID" value="NZ_PDEQ01000003.1"/>
</dbReference>
<dbReference type="EMBL" id="PDEQ01000003">
    <property type="protein sequence ID" value="PEN13905.1"/>
    <property type="molecule type" value="Genomic_DNA"/>
</dbReference>
<dbReference type="OrthoDB" id="1005072at2"/>
<evidence type="ECO:0000313" key="2">
    <source>
        <dbReference type="Proteomes" id="UP000220102"/>
    </source>
</evidence>
<accession>A0A2A8CYZ1</accession>
<gene>
    <name evidence="1" type="ORF">CRI94_07565</name>
</gene>
<name>A0A2A8CYZ1_9BACT</name>
<protein>
    <recommendedName>
        <fullName evidence="3">DUF2851 domain-containing protein</fullName>
    </recommendedName>
</protein>
<dbReference type="AlphaFoldDB" id="A0A2A8CYZ1"/>
<dbReference type="Pfam" id="PF11013">
    <property type="entry name" value="DUF2851"/>
    <property type="match status" value="1"/>
</dbReference>
<reference evidence="1 2" key="1">
    <citation type="submission" date="2017-10" db="EMBL/GenBank/DDBJ databases">
        <title>Draft genome of Longibacter Salinarum.</title>
        <authorList>
            <person name="Goh K.M."/>
            <person name="Shamsir M.S."/>
            <person name="Lim S.W."/>
        </authorList>
    </citation>
    <scope>NUCLEOTIDE SEQUENCE [LARGE SCALE GENOMIC DNA]</scope>
    <source>
        <strain evidence="1 2">KCTC 52045</strain>
    </source>
</reference>
<evidence type="ECO:0008006" key="3">
    <source>
        <dbReference type="Google" id="ProtNLM"/>
    </source>
</evidence>